<dbReference type="GO" id="GO:0061630">
    <property type="term" value="F:ubiquitin protein ligase activity"/>
    <property type="evidence" value="ECO:0007669"/>
    <property type="project" value="UniProtKB-EC"/>
</dbReference>
<accession>A0A409YE77</accession>
<feature type="domain" description="RWD" evidence="17">
    <location>
        <begin position="20"/>
        <end position="152"/>
    </location>
</feature>
<dbReference type="InterPro" id="IPR013083">
    <property type="entry name" value="Znf_RING/FYVE/PHD"/>
</dbReference>
<dbReference type="Gene3D" id="3.10.110.10">
    <property type="entry name" value="Ubiquitin Conjugating Enzyme"/>
    <property type="match status" value="1"/>
</dbReference>
<evidence type="ECO:0000313" key="20">
    <source>
        <dbReference type="Proteomes" id="UP000284706"/>
    </source>
</evidence>
<evidence type="ECO:0000256" key="9">
    <source>
        <dbReference type="ARBA" id="ARBA00022771"/>
    </source>
</evidence>
<dbReference type="AlphaFoldDB" id="A0A409YE77"/>
<dbReference type="Proteomes" id="UP000284706">
    <property type="component" value="Unassembled WGS sequence"/>
</dbReference>
<dbReference type="FunCoup" id="A0A409YE77">
    <property type="interactions" value="123"/>
</dbReference>
<dbReference type="PANTHER" id="PTHR11685">
    <property type="entry name" value="RBR FAMILY RING FINGER AND IBR DOMAIN-CONTAINING"/>
    <property type="match status" value="1"/>
</dbReference>
<keyword evidence="10" id="KW-0833">Ubl conjugation pathway</keyword>
<dbReference type="InterPro" id="IPR047548">
    <property type="entry name" value="Rcat_RBR_RNF14"/>
</dbReference>
<dbReference type="GO" id="GO:0008270">
    <property type="term" value="F:zinc ion binding"/>
    <property type="evidence" value="ECO:0007669"/>
    <property type="project" value="UniProtKB-KW"/>
</dbReference>
<dbReference type="InterPro" id="IPR001841">
    <property type="entry name" value="Znf_RING"/>
</dbReference>
<evidence type="ECO:0000256" key="7">
    <source>
        <dbReference type="ARBA" id="ARBA00022723"/>
    </source>
</evidence>
<evidence type="ECO:0000259" key="17">
    <source>
        <dbReference type="PROSITE" id="PS50908"/>
    </source>
</evidence>
<dbReference type="Pfam" id="PF05773">
    <property type="entry name" value="RWD"/>
    <property type="match status" value="1"/>
</dbReference>
<evidence type="ECO:0000256" key="10">
    <source>
        <dbReference type="ARBA" id="ARBA00022786"/>
    </source>
</evidence>
<protein>
    <recommendedName>
        <fullName evidence="4">RBR-type E3 ubiquitin transferase</fullName>
        <ecNumber evidence="4">2.3.2.31</ecNumber>
    </recommendedName>
</protein>
<proteinExistence type="predicted"/>
<evidence type="ECO:0000256" key="6">
    <source>
        <dbReference type="ARBA" id="ARBA00022692"/>
    </source>
</evidence>
<evidence type="ECO:0000256" key="12">
    <source>
        <dbReference type="ARBA" id="ARBA00022989"/>
    </source>
</evidence>
<keyword evidence="9 14" id="KW-0863">Zinc-finger</keyword>
<keyword evidence="6" id="KW-0812">Transmembrane</keyword>
<evidence type="ECO:0000256" key="13">
    <source>
        <dbReference type="ARBA" id="ARBA00023136"/>
    </source>
</evidence>
<sequence>MVLPEILPEDVDACESMQKEELEVLESIYPEFVSSRNVDKIIKLEIPIELGATKSVAILEPPPASPTTLGVQGKKPSLQSISLSTLPPLLLHIVLPTSYPMHSPPEIASIRATHLWVPNIERLPAVLVDMWQAGEPLLFNWIEYIRSGDFLQKMDLLSTANSDIILLPHPAPRIIAPLLTEYDLASQSDQFAQNSYPCSVCLTSLKGSKCLQLVCKHIFCRSCLEDFWKMCIEEGDVTRVGCPDPECVKKGNEAGEEEVARVVTEAELQRWKWLKEKRNLERGVSYYALCFLPASNKVWETQPLCIAPWRYAKRQSRNLATPRGKQAGAGSDSARNADSPSVPSAGEHGTVHWLNYEDLALEYLNAEEGSPERARLERRFGRVNIRRLVATYQEEKANLEWLKSSTMVCPGCQCRVEKNMGCNHMTCWKCSQHFCYRCGVKLNPAQPYTHFSQPGQPCFNKLFDVIDVGEEEWEPMEFGDV</sequence>
<dbReference type="PROSITE" id="PS51873">
    <property type="entry name" value="TRIAD"/>
    <property type="match status" value="1"/>
</dbReference>
<keyword evidence="12" id="KW-1133">Transmembrane helix</keyword>
<gene>
    <name evidence="19" type="ORF">CVT26_015403</name>
</gene>
<reference evidence="19 20" key="1">
    <citation type="journal article" date="2018" name="Evol. Lett.">
        <title>Horizontal gene cluster transfer increased hallucinogenic mushroom diversity.</title>
        <authorList>
            <person name="Reynolds H.T."/>
            <person name="Vijayakumar V."/>
            <person name="Gluck-Thaler E."/>
            <person name="Korotkin H.B."/>
            <person name="Matheny P.B."/>
            <person name="Slot J.C."/>
        </authorList>
    </citation>
    <scope>NUCLEOTIDE SEQUENCE [LARGE SCALE GENOMIC DNA]</scope>
    <source>
        <strain evidence="19 20">SRW20</strain>
    </source>
</reference>
<evidence type="ECO:0000256" key="11">
    <source>
        <dbReference type="ARBA" id="ARBA00022833"/>
    </source>
</evidence>
<evidence type="ECO:0000256" key="15">
    <source>
        <dbReference type="SAM" id="MobiDB-lite"/>
    </source>
</evidence>
<comment type="caution">
    <text evidence="19">The sequence shown here is derived from an EMBL/GenBank/DDBJ whole genome shotgun (WGS) entry which is preliminary data.</text>
</comment>
<dbReference type="GO" id="GO:0005737">
    <property type="term" value="C:cytoplasm"/>
    <property type="evidence" value="ECO:0007669"/>
    <property type="project" value="UniProtKB-ARBA"/>
</dbReference>
<dbReference type="GO" id="GO:0016567">
    <property type="term" value="P:protein ubiquitination"/>
    <property type="evidence" value="ECO:0007669"/>
    <property type="project" value="InterPro"/>
</dbReference>
<dbReference type="GO" id="GO:0031090">
    <property type="term" value="C:organelle membrane"/>
    <property type="evidence" value="ECO:0007669"/>
    <property type="project" value="UniProtKB-ARBA"/>
</dbReference>
<dbReference type="OrthoDB" id="1431934at2759"/>
<dbReference type="InterPro" id="IPR031127">
    <property type="entry name" value="E3_UB_ligase_RBR"/>
</dbReference>
<keyword evidence="5" id="KW-0808">Transferase</keyword>
<dbReference type="FunFam" id="3.30.40.10:FF:000051">
    <property type="entry name" value="RBR-type E3 ubiquitin transferase"/>
    <property type="match status" value="1"/>
</dbReference>
<dbReference type="PROSITE" id="PS50908">
    <property type="entry name" value="RWD"/>
    <property type="match status" value="1"/>
</dbReference>
<feature type="domain" description="RING-type" evidence="18">
    <location>
        <begin position="194"/>
        <end position="462"/>
    </location>
</feature>
<organism evidence="19 20">
    <name type="scientific">Gymnopilus dilepis</name>
    <dbReference type="NCBI Taxonomy" id="231916"/>
    <lineage>
        <taxon>Eukaryota</taxon>
        <taxon>Fungi</taxon>
        <taxon>Dikarya</taxon>
        <taxon>Basidiomycota</taxon>
        <taxon>Agaricomycotina</taxon>
        <taxon>Agaricomycetes</taxon>
        <taxon>Agaricomycetidae</taxon>
        <taxon>Agaricales</taxon>
        <taxon>Agaricineae</taxon>
        <taxon>Hymenogastraceae</taxon>
        <taxon>Gymnopilus</taxon>
    </lineage>
</organism>
<dbReference type="Gene3D" id="3.30.40.10">
    <property type="entry name" value="Zinc/RING finger domain, C3HC4 (zinc finger)"/>
    <property type="match status" value="1"/>
</dbReference>
<dbReference type="EC" id="2.3.2.31" evidence="4"/>
<evidence type="ECO:0000256" key="8">
    <source>
        <dbReference type="ARBA" id="ARBA00022737"/>
    </source>
</evidence>
<dbReference type="Pfam" id="PF22191">
    <property type="entry name" value="IBR_1"/>
    <property type="match status" value="1"/>
</dbReference>
<dbReference type="InterPro" id="IPR006575">
    <property type="entry name" value="RWD_dom"/>
</dbReference>
<keyword evidence="11" id="KW-0862">Zinc</keyword>
<dbReference type="SMART" id="SM00591">
    <property type="entry name" value="RWD"/>
    <property type="match status" value="1"/>
</dbReference>
<evidence type="ECO:0000256" key="14">
    <source>
        <dbReference type="PROSITE-ProRule" id="PRU00175"/>
    </source>
</evidence>
<dbReference type="CDD" id="cd23820">
    <property type="entry name" value="RWD_RNF14"/>
    <property type="match status" value="1"/>
</dbReference>
<evidence type="ECO:0000256" key="5">
    <source>
        <dbReference type="ARBA" id="ARBA00022679"/>
    </source>
</evidence>
<feature type="domain" description="RING-type" evidence="16">
    <location>
        <begin position="198"/>
        <end position="243"/>
    </location>
</feature>
<keyword evidence="20" id="KW-1185">Reference proteome</keyword>
<comment type="pathway">
    <text evidence="3">Protein modification; protein ubiquitination.</text>
</comment>
<dbReference type="CDD" id="cd20354">
    <property type="entry name" value="Rcat_RBR_RNF14"/>
    <property type="match status" value="1"/>
</dbReference>
<dbReference type="STRING" id="231916.A0A409YE77"/>
<evidence type="ECO:0000259" key="16">
    <source>
        <dbReference type="PROSITE" id="PS50089"/>
    </source>
</evidence>
<keyword evidence="7" id="KW-0479">Metal-binding</keyword>
<keyword evidence="8" id="KW-0677">Repeat</keyword>
<dbReference type="CDD" id="cd23134">
    <property type="entry name" value="RING-HC_ITT1-like"/>
    <property type="match status" value="1"/>
</dbReference>
<dbReference type="InterPro" id="IPR044066">
    <property type="entry name" value="TRIAD_supradom"/>
</dbReference>
<dbReference type="SUPFAM" id="SSF54495">
    <property type="entry name" value="UBC-like"/>
    <property type="match status" value="1"/>
</dbReference>
<dbReference type="InterPro" id="IPR017907">
    <property type="entry name" value="Znf_RING_CS"/>
</dbReference>
<comment type="catalytic activity">
    <reaction evidence="1">
        <text>[E2 ubiquitin-conjugating enzyme]-S-ubiquitinyl-L-cysteine + [acceptor protein]-L-lysine = [E2 ubiquitin-conjugating enzyme]-L-cysteine + [acceptor protein]-N(6)-ubiquitinyl-L-lysine.</text>
        <dbReference type="EC" id="2.3.2.31"/>
    </reaction>
</comment>
<evidence type="ECO:0000313" key="19">
    <source>
        <dbReference type="EMBL" id="PPR01322.1"/>
    </source>
</evidence>
<keyword evidence="13" id="KW-0472">Membrane</keyword>
<dbReference type="SUPFAM" id="SSF57850">
    <property type="entry name" value="RING/U-box"/>
    <property type="match status" value="2"/>
</dbReference>
<evidence type="ECO:0000256" key="4">
    <source>
        <dbReference type="ARBA" id="ARBA00012251"/>
    </source>
</evidence>
<evidence type="ECO:0000259" key="18">
    <source>
        <dbReference type="PROSITE" id="PS51873"/>
    </source>
</evidence>
<dbReference type="InParanoid" id="A0A409YE77"/>
<feature type="compositionally biased region" description="Polar residues" evidence="15">
    <location>
        <begin position="333"/>
        <end position="342"/>
    </location>
</feature>
<dbReference type="PROSITE" id="PS50089">
    <property type="entry name" value="ZF_RING_2"/>
    <property type="match status" value="1"/>
</dbReference>
<dbReference type="Gene3D" id="1.20.120.1750">
    <property type="match status" value="1"/>
</dbReference>
<evidence type="ECO:0000256" key="3">
    <source>
        <dbReference type="ARBA" id="ARBA00004906"/>
    </source>
</evidence>
<evidence type="ECO:0000256" key="2">
    <source>
        <dbReference type="ARBA" id="ARBA00004167"/>
    </source>
</evidence>
<comment type="subcellular location">
    <subcellularLocation>
        <location evidence="2">Membrane</location>
        <topology evidence="2">Single-pass membrane protein</topology>
    </subcellularLocation>
</comment>
<feature type="region of interest" description="Disordered" evidence="15">
    <location>
        <begin position="319"/>
        <end position="346"/>
    </location>
</feature>
<dbReference type="EMBL" id="NHYE01000949">
    <property type="protein sequence ID" value="PPR01322.1"/>
    <property type="molecule type" value="Genomic_DNA"/>
</dbReference>
<dbReference type="PROSITE" id="PS00518">
    <property type="entry name" value="ZF_RING_1"/>
    <property type="match status" value="1"/>
</dbReference>
<dbReference type="InterPro" id="IPR016135">
    <property type="entry name" value="UBQ-conjugating_enzyme/RWD"/>
</dbReference>
<name>A0A409YE77_9AGAR</name>
<evidence type="ECO:0000256" key="1">
    <source>
        <dbReference type="ARBA" id="ARBA00001798"/>
    </source>
</evidence>